<evidence type="ECO:0000313" key="3">
    <source>
        <dbReference type="Proteomes" id="UP000023152"/>
    </source>
</evidence>
<dbReference type="Proteomes" id="UP000023152">
    <property type="component" value="Unassembled WGS sequence"/>
</dbReference>
<dbReference type="EMBL" id="ASPP01036806">
    <property type="protein sequence ID" value="ETO02052.1"/>
    <property type="molecule type" value="Genomic_DNA"/>
</dbReference>
<accession>X6LLN9</accession>
<reference evidence="2 3" key="1">
    <citation type="journal article" date="2013" name="Curr. Biol.">
        <title>The Genome of the Foraminiferan Reticulomyxa filosa.</title>
        <authorList>
            <person name="Glockner G."/>
            <person name="Hulsmann N."/>
            <person name="Schleicher M."/>
            <person name="Noegel A.A."/>
            <person name="Eichinger L."/>
            <person name="Gallinger C."/>
            <person name="Pawlowski J."/>
            <person name="Sierra R."/>
            <person name="Euteneuer U."/>
            <person name="Pillet L."/>
            <person name="Moustafa A."/>
            <person name="Platzer M."/>
            <person name="Groth M."/>
            <person name="Szafranski K."/>
            <person name="Schliwa M."/>
        </authorList>
    </citation>
    <scope>NUCLEOTIDE SEQUENCE [LARGE SCALE GENOMIC DNA]</scope>
</reference>
<organism evidence="2 3">
    <name type="scientific">Reticulomyxa filosa</name>
    <dbReference type="NCBI Taxonomy" id="46433"/>
    <lineage>
        <taxon>Eukaryota</taxon>
        <taxon>Sar</taxon>
        <taxon>Rhizaria</taxon>
        <taxon>Retaria</taxon>
        <taxon>Foraminifera</taxon>
        <taxon>Monothalamids</taxon>
        <taxon>Reticulomyxidae</taxon>
        <taxon>Reticulomyxa</taxon>
    </lineage>
</organism>
<comment type="caution">
    <text evidence="2">The sequence shown here is derived from an EMBL/GenBank/DDBJ whole genome shotgun (WGS) entry which is preliminary data.</text>
</comment>
<evidence type="ECO:0000313" key="2">
    <source>
        <dbReference type="EMBL" id="ETO02052.1"/>
    </source>
</evidence>
<evidence type="ECO:0000256" key="1">
    <source>
        <dbReference type="SAM" id="MobiDB-lite"/>
    </source>
</evidence>
<feature type="region of interest" description="Disordered" evidence="1">
    <location>
        <begin position="1"/>
        <end position="31"/>
    </location>
</feature>
<proteinExistence type="predicted"/>
<dbReference type="AlphaFoldDB" id="X6LLN9"/>
<sequence length="102" mass="11897">MRRAQRRATVIESNDDLKETQSEEKEEMEADIDKSITKKNSIKIPWKKGTPKIIKKGEIYKIWYSQQLTKKQLKRLESLKAPATANQDKPIEASLFYMITPT</sequence>
<name>X6LLN9_RETFI</name>
<gene>
    <name evidence="2" type="ORF">RFI_35384</name>
</gene>
<feature type="non-terminal residue" evidence="2">
    <location>
        <position position="102"/>
    </location>
</feature>
<protein>
    <submittedName>
        <fullName evidence="2">Uncharacterized protein</fullName>
    </submittedName>
</protein>
<keyword evidence="3" id="KW-1185">Reference proteome</keyword>